<keyword evidence="3" id="KW-1185">Reference proteome</keyword>
<reference evidence="2 3" key="1">
    <citation type="submission" date="2024-01" db="EMBL/GenBank/DDBJ databases">
        <title>A draft genome for a cacao thread blight-causing isolate of Paramarasmius palmivorus.</title>
        <authorList>
            <person name="Baruah I.K."/>
            <person name="Bukari Y."/>
            <person name="Amoako-Attah I."/>
            <person name="Meinhardt L.W."/>
            <person name="Bailey B.A."/>
            <person name="Cohen S.P."/>
        </authorList>
    </citation>
    <scope>NUCLEOTIDE SEQUENCE [LARGE SCALE GENOMIC DNA]</scope>
    <source>
        <strain evidence="2 3">GH-12</strain>
    </source>
</reference>
<name>A0AAW0C3H1_9AGAR</name>
<feature type="compositionally biased region" description="Basic and acidic residues" evidence="1">
    <location>
        <begin position="13"/>
        <end position="32"/>
    </location>
</feature>
<evidence type="ECO:0000313" key="2">
    <source>
        <dbReference type="EMBL" id="KAK7033688.1"/>
    </source>
</evidence>
<organism evidence="2 3">
    <name type="scientific">Paramarasmius palmivorus</name>
    <dbReference type="NCBI Taxonomy" id="297713"/>
    <lineage>
        <taxon>Eukaryota</taxon>
        <taxon>Fungi</taxon>
        <taxon>Dikarya</taxon>
        <taxon>Basidiomycota</taxon>
        <taxon>Agaricomycotina</taxon>
        <taxon>Agaricomycetes</taxon>
        <taxon>Agaricomycetidae</taxon>
        <taxon>Agaricales</taxon>
        <taxon>Marasmiineae</taxon>
        <taxon>Marasmiaceae</taxon>
        <taxon>Paramarasmius</taxon>
    </lineage>
</organism>
<gene>
    <name evidence="2" type="ORF">VNI00_012688</name>
</gene>
<dbReference type="Proteomes" id="UP001383192">
    <property type="component" value="Unassembled WGS sequence"/>
</dbReference>
<feature type="compositionally biased region" description="Low complexity" evidence="1">
    <location>
        <begin position="100"/>
        <end position="111"/>
    </location>
</feature>
<evidence type="ECO:0000313" key="3">
    <source>
        <dbReference type="Proteomes" id="UP001383192"/>
    </source>
</evidence>
<accession>A0AAW0C3H1</accession>
<feature type="compositionally biased region" description="Polar residues" evidence="1">
    <location>
        <begin position="1"/>
        <end position="11"/>
    </location>
</feature>
<proteinExistence type="predicted"/>
<feature type="region of interest" description="Disordered" evidence="1">
    <location>
        <begin position="97"/>
        <end position="280"/>
    </location>
</feature>
<sequence>MPPSKKSQTQERIIVDGDSRTKREVVDADKRGTSAKSGKPVLVVDETEDESDASVVSVARTAKPKVTKPVAGMVFGTVDSDDEVQVAVRDRRPVLKPGRSVVPVSSDVVPSTDMEDGVVSDTGLSVDTNEPFLVIDKKRRPTSDENDSPSKIRVSDLTLSPRKAASASERPSSPTPDPGARRIGARTRKPTAKLMSGRDSGSTLLKRLDEVVVDELEDLTSPIMSDSSYRPRKPRSPAKTRSGKGKGRASGKATSLSEVKEDQDVPMRSPSPLALNSDSKPAEAVVVEYHVEGKPTPTEGSHGRLSESIGDGKVKQAKTSNANANLADGKVKQAKSSNGNAIVVKGWVVCSFSAVHALGFDVLQSSSMVSAKRKTASAVDKEEPPSDKALILDKSVFSGSVALLDDEEDEVADDFEDESGSPPAEPLLDDALIHPDLEDLYRSLTWINALRRTKFIGYPNMEDAFDDFKPVSYGTLVDTVNPRVKSKLVRSVLFMGYKDFRNPSRASLENMARYWECLRLPRSEGNRNVPFVMSGVCMQSFVGQGREVGQSFVKQLFVRPLENDWEIFQANLGSFFHDDFLHAPGRRSTLVFQTKREGWSPRQFDKEGDKLASTPYASPSKGARGKATASPSQAPESSDFKANDTASVADVNLLTGGSPPYRLFDEGVPLYDGRTKPGCKGFRFEPADWETYTKLPRYPHPEVESNSLVTVAFTLTGFKGTNNTHHTVHFNALFAIVLGKVDG</sequence>
<feature type="region of interest" description="Disordered" evidence="1">
    <location>
        <begin position="1"/>
        <end position="39"/>
    </location>
</feature>
<dbReference type="AlphaFoldDB" id="A0AAW0C3H1"/>
<protein>
    <submittedName>
        <fullName evidence="2">Uncharacterized protein</fullName>
    </submittedName>
</protein>
<feature type="compositionally biased region" description="Basic and acidic residues" evidence="1">
    <location>
        <begin position="601"/>
        <end position="610"/>
    </location>
</feature>
<feature type="region of interest" description="Disordered" evidence="1">
    <location>
        <begin position="601"/>
        <end position="642"/>
    </location>
</feature>
<evidence type="ECO:0000256" key="1">
    <source>
        <dbReference type="SAM" id="MobiDB-lite"/>
    </source>
</evidence>
<feature type="compositionally biased region" description="Basic residues" evidence="1">
    <location>
        <begin position="230"/>
        <end position="249"/>
    </location>
</feature>
<dbReference type="EMBL" id="JAYKXP010000060">
    <property type="protein sequence ID" value="KAK7033688.1"/>
    <property type="molecule type" value="Genomic_DNA"/>
</dbReference>
<comment type="caution">
    <text evidence="2">The sequence shown here is derived from an EMBL/GenBank/DDBJ whole genome shotgun (WGS) entry which is preliminary data.</text>
</comment>